<proteinExistence type="predicted"/>
<dbReference type="AlphaFoldDB" id="H1Y383"/>
<dbReference type="RefSeq" id="WP_008510315.1">
    <property type="nucleotide sequence ID" value="NZ_CM001403.1"/>
</dbReference>
<dbReference type="eggNOG" id="COG1305">
    <property type="taxonomic scope" value="Bacteria"/>
</dbReference>
<evidence type="ECO:0000256" key="1">
    <source>
        <dbReference type="SAM" id="SignalP"/>
    </source>
</evidence>
<dbReference type="Gene3D" id="2.60.40.3140">
    <property type="match status" value="1"/>
</dbReference>
<dbReference type="HOGENOM" id="CLU_027424_1_0_10"/>
<feature type="signal peptide" evidence="1">
    <location>
        <begin position="1"/>
        <end position="19"/>
    </location>
</feature>
<organism evidence="3 4">
    <name type="scientific">Mucilaginibacter paludis DSM 18603</name>
    <dbReference type="NCBI Taxonomy" id="714943"/>
    <lineage>
        <taxon>Bacteria</taxon>
        <taxon>Pseudomonadati</taxon>
        <taxon>Bacteroidota</taxon>
        <taxon>Sphingobacteriia</taxon>
        <taxon>Sphingobacteriales</taxon>
        <taxon>Sphingobacteriaceae</taxon>
        <taxon>Mucilaginibacter</taxon>
    </lineage>
</organism>
<evidence type="ECO:0000313" key="3">
    <source>
        <dbReference type="EMBL" id="EHQ29238.1"/>
    </source>
</evidence>
<gene>
    <name evidence="3" type="ORF">Mucpa_5163</name>
</gene>
<dbReference type="OrthoDB" id="8595007at2"/>
<accession>H1Y383</accession>
<dbReference type="InterPro" id="IPR024618">
    <property type="entry name" value="DUF3857"/>
</dbReference>
<dbReference type="EMBL" id="CM001403">
    <property type="protein sequence ID" value="EHQ29238.1"/>
    <property type="molecule type" value="Genomic_DNA"/>
</dbReference>
<evidence type="ECO:0000313" key="4">
    <source>
        <dbReference type="Proteomes" id="UP000002774"/>
    </source>
</evidence>
<dbReference type="Proteomes" id="UP000002774">
    <property type="component" value="Chromosome"/>
</dbReference>
<protein>
    <recommendedName>
        <fullName evidence="2">DUF3857 domain-containing protein</fullName>
    </recommendedName>
</protein>
<evidence type="ECO:0000259" key="2">
    <source>
        <dbReference type="Pfam" id="PF12969"/>
    </source>
</evidence>
<dbReference type="Gene3D" id="2.60.120.1130">
    <property type="match status" value="1"/>
</dbReference>
<dbReference type="STRING" id="714943.Mucpa_5163"/>
<dbReference type="Pfam" id="PF12969">
    <property type="entry name" value="DUF3857"/>
    <property type="match status" value="1"/>
</dbReference>
<dbReference type="Gene3D" id="3.10.620.30">
    <property type="match status" value="1"/>
</dbReference>
<keyword evidence="1" id="KW-0732">Signal</keyword>
<sequence length="634" mass="73140">MRFFYLMLLLLALATTSKAQQNYDVSLIPKELLSHASAVIRNDETTYEVKDLNNVILRCKETVTVLNKNGDNEAQITVWHNRRRQIHYIKGAVYNEFGKLMGKFAERDFEDRNVADGFSLFDDDKIKHFKPAVTNYPYTVDYEYEITCKQSLFFSDWYPGQSVGTSVEHSSYKVTCKPDFNIRYKEINFAGKVATTEAQGLKTYTWEINNLKALRDEPYSPTHEKLLTSVKIAPEKFSYEGVPGSFTNWNEYGKWMYDRLLKNRREIPLQTAEHIKELSKDISDPKLKAKAIYEYMQQKTRYVSVQIGIGGYQPFLASDVDQLSYGDCKALVNYTQSLLSVAGIDSYYVLVRSGSRKESALPDFASMNQFDHVILCLPFKNDTTWLECTSKQIPFGYLGDFTDDRNVVACTPEGGKLMHTPVYKTADNKQTRKGTFSLSGDGDLTGDMATRFEGSQYENREELVNEARQEQIKTLKEIYPIENLNIQSFELKQDKSLKPVTTESIKLEARDYIAKNGDRLFFSPNMASRYIKPIKDVTNRTNAVYINRGYTDQDEISYTLPEGYKVSTVPLNITIDKPFGKYRASTQVIDNKLVYKRRLQINDGTYSKDLYQDLVDFYQQVFEADRYTMTMEKK</sequence>
<feature type="chain" id="PRO_5003558751" description="DUF3857 domain-containing protein" evidence="1">
    <location>
        <begin position="20"/>
        <end position="634"/>
    </location>
</feature>
<reference evidence="3" key="1">
    <citation type="submission" date="2011-09" db="EMBL/GenBank/DDBJ databases">
        <title>The permanent draft genome of Mucilaginibacter paludis DSM 18603.</title>
        <authorList>
            <consortium name="US DOE Joint Genome Institute (JGI-PGF)"/>
            <person name="Lucas S."/>
            <person name="Han J."/>
            <person name="Lapidus A."/>
            <person name="Bruce D."/>
            <person name="Goodwin L."/>
            <person name="Pitluck S."/>
            <person name="Peters L."/>
            <person name="Kyrpides N."/>
            <person name="Mavromatis K."/>
            <person name="Ivanova N."/>
            <person name="Mikhailova N."/>
            <person name="Held B."/>
            <person name="Detter J.C."/>
            <person name="Tapia R."/>
            <person name="Han C."/>
            <person name="Land M."/>
            <person name="Hauser L."/>
            <person name="Markowitz V."/>
            <person name="Cheng J.-F."/>
            <person name="Hugenholtz P."/>
            <person name="Woyke T."/>
            <person name="Wu D."/>
            <person name="Tindall B."/>
            <person name="Brambilla E."/>
            <person name="Klenk H.-P."/>
            <person name="Eisen J.A."/>
        </authorList>
    </citation>
    <scope>NUCLEOTIDE SEQUENCE [LARGE SCALE GENOMIC DNA]</scope>
    <source>
        <strain evidence="3">DSM 18603</strain>
    </source>
</reference>
<name>H1Y383_9SPHI</name>
<keyword evidence="4" id="KW-1185">Reference proteome</keyword>
<feature type="domain" description="DUF3857" evidence="2">
    <location>
        <begin position="61"/>
        <end position="214"/>
    </location>
</feature>